<keyword evidence="1" id="KW-0805">Transcription regulation</keyword>
<comment type="caution">
    <text evidence="6">The sequence shown here is derived from an EMBL/GenBank/DDBJ whole genome shotgun (WGS) entry which is preliminary data.</text>
</comment>
<dbReference type="EMBL" id="JAATEJ010000010">
    <property type="protein sequence ID" value="NJP44772.1"/>
    <property type="molecule type" value="Genomic_DNA"/>
</dbReference>
<dbReference type="SUPFAM" id="SSF48008">
    <property type="entry name" value="GntR ligand-binding domain-like"/>
    <property type="match status" value="1"/>
</dbReference>
<feature type="domain" description="HTH gntR-type" evidence="5">
    <location>
        <begin position="19"/>
        <end position="87"/>
    </location>
</feature>
<evidence type="ECO:0000256" key="1">
    <source>
        <dbReference type="ARBA" id="ARBA00023015"/>
    </source>
</evidence>
<dbReference type="Pfam" id="PF07729">
    <property type="entry name" value="FCD"/>
    <property type="match status" value="1"/>
</dbReference>
<dbReference type="PROSITE" id="PS50949">
    <property type="entry name" value="HTH_GNTR"/>
    <property type="match status" value="1"/>
</dbReference>
<keyword evidence="3" id="KW-0804">Transcription</keyword>
<dbReference type="InterPro" id="IPR036390">
    <property type="entry name" value="WH_DNA-bd_sf"/>
</dbReference>
<dbReference type="Proteomes" id="UP000734511">
    <property type="component" value="Unassembled WGS sequence"/>
</dbReference>
<dbReference type="Gene3D" id="1.10.10.10">
    <property type="entry name" value="Winged helix-like DNA-binding domain superfamily/Winged helix DNA-binding domain"/>
    <property type="match status" value="1"/>
</dbReference>
<evidence type="ECO:0000313" key="7">
    <source>
        <dbReference type="Proteomes" id="UP000734511"/>
    </source>
</evidence>
<dbReference type="CDD" id="cd07377">
    <property type="entry name" value="WHTH_GntR"/>
    <property type="match status" value="1"/>
</dbReference>
<dbReference type="InterPro" id="IPR036388">
    <property type="entry name" value="WH-like_DNA-bd_sf"/>
</dbReference>
<organism evidence="6 7">
    <name type="scientific">Actinacidiphila epipremni</name>
    <dbReference type="NCBI Taxonomy" id="2053013"/>
    <lineage>
        <taxon>Bacteria</taxon>
        <taxon>Bacillati</taxon>
        <taxon>Actinomycetota</taxon>
        <taxon>Actinomycetes</taxon>
        <taxon>Kitasatosporales</taxon>
        <taxon>Streptomycetaceae</taxon>
        <taxon>Actinacidiphila</taxon>
    </lineage>
</organism>
<reference evidence="6 7" key="1">
    <citation type="submission" date="2020-03" db="EMBL/GenBank/DDBJ databases">
        <title>WGS of actinomycetes isolated from Thailand.</title>
        <authorList>
            <person name="Thawai C."/>
        </authorList>
    </citation>
    <scope>NUCLEOTIDE SEQUENCE [LARGE SCALE GENOMIC DNA]</scope>
    <source>
        <strain evidence="6 7">PRB2-1</strain>
    </source>
</reference>
<dbReference type="Gene3D" id="1.20.120.530">
    <property type="entry name" value="GntR ligand-binding domain-like"/>
    <property type="match status" value="1"/>
</dbReference>
<evidence type="ECO:0000313" key="6">
    <source>
        <dbReference type="EMBL" id="NJP44772.1"/>
    </source>
</evidence>
<dbReference type="InterPro" id="IPR000524">
    <property type="entry name" value="Tscrpt_reg_HTH_GntR"/>
</dbReference>
<dbReference type="SMART" id="SM00345">
    <property type="entry name" value="HTH_GNTR"/>
    <property type="match status" value="1"/>
</dbReference>
<evidence type="ECO:0000256" key="2">
    <source>
        <dbReference type="ARBA" id="ARBA00023125"/>
    </source>
</evidence>
<protein>
    <submittedName>
        <fullName evidence="6">FadR family transcriptional regulator</fullName>
    </submittedName>
</protein>
<name>A0ABX0ZQC3_9ACTN</name>
<keyword evidence="2" id="KW-0238">DNA-binding</keyword>
<dbReference type="PANTHER" id="PTHR43537">
    <property type="entry name" value="TRANSCRIPTIONAL REGULATOR, GNTR FAMILY"/>
    <property type="match status" value="1"/>
</dbReference>
<dbReference type="InterPro" id="IPR008920">
    <property type="entry name" value="TF_FadR/GntR_C"/>
</dbReference>
<evidence type="ECO:0000256" key="4">
    <source>
        <dbReference type="SAM" id="MobiDB-lite"/>
    </source>
</evidence>
<evidence type="ECO:0000259" key="5">
    <source>
        <dbReference type="PROSITE" id="PS50949"/>
    </source>
</evidence>
<dbReference type="SUPFAM" id="SSF46785">
    <property type="entry name" value="Winged helix' DNA-binding domain"/>
    <property type="match status" value="1"/>
</dbReference>
<dbReference type="PRINTS" id="PR00035">
    <property type="entry name" value="HTHGNTR"/>
</dbReference>
<gene>
    <name evidence="6" type="ORF">HCN08_15425</name>
</gene>
<sequence length="280" mass="29920">MAGAHTTRSAGADGAAPYRPGYEVVAEQLLVHIEEQNLLPGDRLPTEQGLAQILGASRNVTREAIKVLAAIGRLSVRRGAGIFVADAPAGPVDDRLAHFQPTRMEHVMMLIDFRQLIESDTADKAARLAAPIEVRAITESAQASLAAALADDVSAFATADEEFHNLVAVAAHNVFLRSSITTIRRLMSQTDILLFHGDVPGSLEVAGRQHLAIAEAIASGGAQQAAELMQGHINTTRQQVERKIRDRLFNLGGTHTAPPAKPHRVPDEAARQQPPQTSAS</sequence>
<feature type="region of interest" description="Disordered" evidence="4">
    <location>
        <begin position="251"/>
        <end position="280"/>
    </location>
</feature>
<keyword evidence="7" id="KW-1185">Reference proteome</keyword>
<dbReference type="SMART" id="SM00895">
    <property type="entry name" value="FCD"/>
    <property type="match status" value="1"/>
</dbReference>
<accession>A0ABX0ZQC3</accession>
<evidence type="ECO:0000256" key="3">
    <source>
        <dbReference type="ARBA" id="ARBA00023163"/>
    </source>
</evidence>
<dbReference type="PANTHER" id="PTHR43537:SF5">
    <property type="entry name" value="UXU OPERON TRANSCRIPTIONAL REGULATOR"/>
    <property type="match status" value="1"/>
</dbReference>
<dbReference type="Pfam" id="PF00392">
    <property type="entry name" value="GntR"/>
    <property type="match status" value="1"/>
</dbReference>
<proteinExistence type="predicted"/>
<dbReference type="RefSeq" id="WP_167983620.1">
    <property type="nucleotide sequence ID" value="NZ_JAATEJ010000010.1"/>
</dbReference>
<dbReference type="InterPro" id="IPR011711">
    <property type="entry name" value="GntR_C"/>
</dbReference>